<accession>A0A6L6QHK0</accession>
<dbReference type="SUPFAM" id="SSF53474">
    <property type="entry name" value="alpha/beta-Hydrolases"/>
    <property type="match status" value="1"/>
</dbReference>
<evidence type="ECO:0000256" key="2">
    <source>
        <dbReference type="SAM" id="SignalP"/>
    </source>
</evidence>
<dbReference type="PANTHER" id="PTHR42776">
    <property type="entry name" value="SERINE PEPTIDASE S9 FAMILY MEMBER"/>
    <property type="match status" value="1"/>
</dbReference>
<dbReference type="Gene3D" id="3.40.50.1820">
    <property type="entry name" value="alpha/beta hydrolase"/>
    <property type="match status" value="1"/>
</dbReference>
<dbReference type="RefSeq" id="WP_155454648.1">
    <property type="nucleotide sequence ID" value="NZ_WNKX01000009.1"/>
</dbReference>
<evidence type="ECO:0000313" key="5">
    <source>
        <dbReference type="Proteomes" id="UP000472320"/>
    </source>
</evidence>
<dbReference type="GO" id="GO:0006508">
    <property type="term" value="P:proteolysis"/>
    <property type="evidence" value="ECO:0007669"/>
    <property type="project" value="InterPro"/>
</dbReference>
<dbReference type="EMBL" id="WNKX01000009">
    <property type="protein sequence ID" value="MTW11695.1"/>
    <property type="molecule type" value="Genomic_DNA"/>
</dbReference>
<feature type="chain" id="PRO_5026730658" evidence="2">
    <location>
        <begin position="19"/>
        <end position="659"/>
    </location>
</feature>
<proteinExistence type="predicted"/>
<keyword evidence="1" id="KW-0378">Hydrolase</keyword>
<dbReference type="Proteomes" id="UP000472320">
    <property type="component" value="Unassembled WGS sequence"/>
</dbReference>
<name>A0A6L6QHK0_9BURK</name>
<dbReference type="OrthoDB" id="4269629at2"/>
<dbReference type="GO" id="GO:0004252">
    <property type="term" value="F:serine-type endopeptidase activity"/>
    <property type="evidence" value="ECO:0007669"/>
    <property type="project" value="TreeGrafter"/>
</dbReference>
<evidence type="ECO:0000313" key="4">
    <source>
        <dbReference type="EMBL" id="MTW11695.1"/>
    </source>
</evidence>
<organism evidence="4 5">
    <name type="scientific">Massilia eburnea</name>
    <dbReference type="NCBI Taxonomy" id="1776165"/>
    <lineage>
        <taxon>Bacteria</taxon>
        <taxon>Pseudomonadati</taxon>
        <taxon>Pseudomonadota</taxon>
        <taxon>Betaproteobacteria</taxon>
        <taxon>Burkholderiales</taxon>
        <taxon>Oxalobacteraceae</taxon>
        <taxon>Telluria group</taxon>
        <taxon>Massilia</taxon>
    </lineage>
</organism>
<keyword evidence="2" id="KW-0732">Signal</keyword>
<comment type="caution">
    <text evidence="4">The sequence shown here is derived from an EMBL/GenBank/DDBJ whole genome shotgun (WGS) entry which is preliminary data.</text>
</comment>
<dbReference type="AlphaFoldDB" id="A0A6L6QHK0"/>
<dbReference type="PANTHER" id="PTHR42776:SF27">
    <property type="entry name" value="DIPEPTIDYL PEPTIDASE FAMILY MEMBER 6"/>
    <property type="match status" value="1"/>
</dbReference>
<dbReference type="SUPFAM" id="SSF50993">
    <property type="entry name" value="Peptidase/esterase 'gauge' domain"/>
    <property type="match status" value="1"/>
</dbReference>
<feature type="domain" description="Peptidase S9 prolyl oligopeptidase catalytic" evidence="3">
    <location>
        <begin position="444"/>
        <end position="654"/>
    </location>
</feature>
<protein>
    <submittedName>
        <fullName evidence="4">Prolyl oligopeptidase family serine peptidase</fullName>
    </submittedName>
</protein>
<feature type="signal peptide" evidence="2">
    <location>
        <begin position="1"/>
        <end position="18"/>
    </location>
</feature>
<evidence type="ECO:0000256" key="1">
    <source>
        <dbReference type="ARBA" id="ARBA00022801"/>
    </source>
</evidence>
<reference evidence="4 5" key="1">
    <citation type="submission" date="2019-11" db="EMBL/GenBank/DDBJ databases">
        <title>Type strains purchased from KCTC, JCM and DSMZ.</title>
        <authorList>
            <person name="Lu H."/>
        </authorList>
    </citation>
    <scope>NUCLEOTIDE SEQUENCE [LARGE SCALE GENOMIC DNA]</scope>
    <source>
        <strain evidence="4 5">JCM 31587</strain>
    </source>
</reference>
<gene>
    <name evidence="4" type="ORF">GM658_13905</name>
</gene>
<keyword evidence="5" id="KW-1185">Reference proteome</keyword>
<dbReference type="Pfam" id="PF00326">
    <property type="entry name" value="Peptidase_S9"/>
    <property type="match status" value="1"/>
</dbReference>
<evidence type="ECO:0000259" key="3">
    <source>
        <dbReference type="Pfam" id="PF00326"/>
    </source>
</evidence>
<dbReference type="InterPro" id="IPR001375">
    <property type="entry name" value="Peptidase_S9_cat"/>
</dbReference>
<sequence>MIKYLLAGLATVAGLADAAPPAQHFFESPHYKEVMISPSGRYLALRVGDNEARDSLAVVDTETLQIVSGKRVNNYDIGNIRWVNDERLVYSVLDNRTKWGDWNYAPGLYAFSRDGKETRQLVDHEWAKSDLGTLIKSRLEPWNTYLMEQDGGQDSNFIYLRRLIWTKKAGYDLERTELIKLDTVNGQSSTLSHPGTAQGWMLDAKGIPAIMVSSKDNVETIHYRNASGEWRDVATQTAYGVNEEGISPIGFYDDKRLLVMTRTSGDKAALYLMDLATGKVDPEPLVALADFDFNGGVVYSNNRMVGIHYQADAWSSAWFDPALQAAQKEVDRKLTGLINIITPPTHPETSWMLVASYSDRQPIFYSLYNSKTHEIKGIGGRHPDIKASEMGRQDMIKYRARDGMDIPAWLTMPAKGGKKLPMVVLVHGGPYVRGNSWGWDVAGQFLASRGYVVLEPEFRGTTGYGFKLFKAGLKQWGLKMQDDIADSVKWAVDKGIADPDRVCIMGASYGGYATLMGLVNDPGLYRCGIAYAAVTDIPLLYDSGMAVLSEVSPDYKTYGMPTLVGEPEKDAAQFDATSPLKQAARIKRPLLLAHGTDDIRVPYPHFIKMRSALQEAKANVEFVEYVGEGHEWSTLKTRLDFWGRVEKFLDKNIGQNAHQ</sequence>
<dbReference type="InterPro" id="IPR029058">
    <property type="entry name" value="AB_hydrolase_fold"/>
</dbReference>